<evidence type="ECO:0000256" key="17">
    <source>
        <dbReference type="ARBA" id="ARBA00023264"/>
    </source>
</evidence>
<dbReference type="HOGENOM" id="CLU_037294_1_0_7"/>
<comment type="similarity">
    <text evidence="5">Belongs to the CDS family.</text>
</comment>
<evidence type="ECO:0000256" key="11">
    <source>
        <dbReference type="ARBA" id="ARBA00022692"/>
    </source>
</evidence>
<dbReference type="OrthoDB" id="9799199at2"/>
<dbReference type="KEGG" id="caj:CIG1485E_0222"/>
<evidence type="ECO:0000256" key="24">
    <source>
        <dbReference type="SAM" id="Phobius"/>
    </source>
</evidence>
<dbReference type="EMBL" id="CP009043">
    <property type="protein sequence ID" value="AII14093.1"/>
    <property type="molecule type" value="Genomic_DNA"/>
</dbReference>
<keyword evidence="16" id="KW-0594">Phospholipid biosynthesis</keyword>
<dbReference type="AlphaFoldDB" id="A0A076F8R3"/>
<evidence type="ECO:0000256" key="19">
    <source>
        <dbReference type="ARBA" id="ARBA00031825"/>
    </source>
</evidence>
<dbReference type="Pfam" id="PF01148">
    <property type="entry name" value="CTP_transf_1"/>
    <property type="match status" value="1"/>
</dbReference>
<comment type="subcellular location">
    <subcellularLocation>
        <location evidence="2">Cell membrane</location>
        <topology evidence="2">Multi-pass membrane protein</topology>
    </subcellularLocation>
</comment>
<dbReference type="STRING" id="1244531.CIG2463D_0227"/>
<dbReference type="GO" id="GO:0005886">
    <property type="term" value="C:plasma membrane"/>
    <property type="evidence" value="ECO:0007669"/>
    <property type="project" value="UniProtKB-SubCell"/>
</dbReference>
<evidence type="ECO:0000256" key="9">
    <source>
        <dbReference type="ARBA" id="ARBA00022516"/>
    </source>
</evidence>
<evidence type="ECO:0000256" key="3">
    <source>
        <dbReference type="ARBA" id="ARBA00005119"/>
    </source>
</evidence>
<evidence type="ECO:0000256" key="23">
    <source>
        <dbReference type="ARBA" id="ARBA00033406"/>
    </source>
</evidence>
<proteinExistence type="inferred from homology"/>
<evidence type="ECO:0000256" key="6">
    <source>
        <dbReference type="ARBA" id="ARBA00012487"/>
    </source>
</evidence>
<feature type="transmembrane region" description="Helical" evidence="24">
    <location>
        <begin position="162"/>
        <end position="181"/>
    </location>
</feature>
<evidence type="ECO:0000256" key="22">
    <source>
        <dbReference type="ARBA" id="ARBA00032743"/>
    </source>
</evidence>
<keyword evidence="10 25" id="KW-0808">Transferase</keyword>
<evidence type="ECO:0000256" key="2">
    <source>
        <dbReference type="ARBA" id="ARBA00004651"/>
    </source>
</evidence>
<comment type="catalytic activity">
    <reaction evidence="1">
        <text>a 1,2-diacyl-sn-glycero-3-phosphate + CTP + H(+) = a CDP-1,2-diacyl-sn-glycerol + diphosphate</text>
        <dbReference type="Rhea" id="RHEA:16229"/>
        <dbReference type="ChEBI" id="CHEBI:15378"/>
        <dbReference type="ChEBI" id="CHEBI:33019"/>
        <dbReference type="ChEBI" id="CHEBI:37563"/>
        <dbReference type="ChEBI" id="CHEBI:58332"/>
        <dbReference type="ChEBI" id="CHEBI:58608"/>
        <dbReference type="EC" id="2.7.7.41"/>
    </reaction>
</comment>
<evidence type="ECO:0000256" key="14">
    <source>
        <dbReference type="ARBA" id="ARBA00023098"/>
    </source>
</evidence>
<keyword evidence="26" id="KW-1185">Reference proteome</keyword>
<keyword evidence="9" id="KW-0444">Lipid biosynthesis</keyword>
<sequence>MKNRIITGVSLFVVFLVVALADIFWLNFLIFGGILAISFLESLKLFKIEQKSLVFIALAFFAILPFLGGINDIFKVILLNLIVIASVLAYTKSDNINFLLPFLYPTVPVFMMFALYQNYGMACLFWLIFTVILSDSGAYFCGKAFGKHSFSASSPNKTLEGVLGGFVLGSVLGSVFALIFIDIDLIMAVFCSVLVSLLGVFGDLFESYLKRRADVKDSGTLLGEQGGLLDRMDGYLFGVVAMFLVLA</sequence>
<dbReference type="RefSeq" id="WP_038452775.1">
    <property type="nucleotide sequence ID" value="NZ_CP009043.1"/>
</dbReference>
<dbReference type="Proteomes" id="UP000028486">
    <property type="component" value="Chromosome"/>
</dbReference>
<evidence type="ECO:0000256" key="13">
    <source>
        <dbReference type="ARBA" id="ARBA00022989"/>
    </source>
</evidence>
<evidence type="ECO:0000256" key="4">
    <source>
        <dbReference type="ARBA" id="ARBA00005189"/>
    </source>
</evidence>
<keyword evidence="8" id="KW-1003">Cell membrane</keyword>
<evidence type="ECO:0000256" key="15">
    <source>
        <dbReference type="ARBA" id="ARBA00023136"/>
    </source>
</evidence>
<dbReference type="PANTHER" id="PTHR46382:SF1">
    <property type="entry name" value="PHOSPHATIDATE CYTIDYLYLTRANSFERASE"/>
    <property type="match status" value="1"/>
</dbReference>
<evidence type="ECO:0000256" key="8">
    <source>
        <dbReference type="ARBA" id="ARBA00022475"/>
    </source>
</evidence>
<name>A0A076F8R3_9BACT</name>
<dbReference type="eggNOG" id="COG4589">
    <property type="taxonomic scope" value="Bacteria"/>
</dbReference>
<protein>
    <recommendedName>
        <fullName evidence="7">Phosphatidate cytidylyltransferase</fullName>
        <ecNumber evidence="6">2.7.7.41</ecNumber>
    </recommendedName>
    <alternativeName>
        <fullName evidence="20">CDP-DAG synthase</fullName>
    </alternativeName>
    <alternativeName>
        <fullName evidence="22">CDP-DG synthase</fullName>
    </alternativeName>
    <alternativeName>
        <fullName evidence="18">CDP-diacylglycerol synthase</fullName>
    </alternativeName>
    <alternativeName>
        <fullName evidence="21">CDP-diglyceride pyrophosphorylase</fullName>
    </alternativeName>
    <alternativeName>
        <fullName evidence="23">CDP-diglyceride synthase</fullName>
    </alternativeName>
    <alternativeName>
        <fullName evidence="19">CTP:phosphatidate cytidylyltransferase</fullName>
    </alternativeName>
</protein>
<keyword evidence="17" id="KW-1208">Phospholipid metabolism</keyword>
<keyword evidence="13 24" id="KW-1133">Transmembrane helix</keyword>
<feature type="transmembrane region" description="Helical" evidence="24">
    <location>
        <begin position="52"/>
        <end position="67"/>
    </location>
</feature>
<evidence type="ECO:0000256" key="12">
    <source>
        <dbReference type="ARBA" id="ARBA00022695"/>
    </source>
</evidence>
<feature type="transmembrane region" description="Helical" evidence="24">
    <location>
        <begin position="98"/>
        <end position="116"/>
    </location>
</feature>
<evidence type="ECO:0000256" key="16">
    <source>
        <dbReference type="ARBA" id="ARBA00023209"/>
    </source>
</evidence>
<evidence type="ECO:0000256" key="10">
    <source>
        <dbReference type="ARBA" id="ARBA00022679"/>
    </source>
</evidence>
<dbReference type="PATRIC" id="fig|1244531.5.peg.231"/>
<keyword evidence="12 25" id="KW-0548">Nucleotidyltransferase</keyword>
<organism evidence="25 26">
    <name type="scientific">Campylobacter iguaniorum</name>
    <dbReference type="NCBI Taxonomy" id="1244531"/>
    <lineage>
        <taxon>Bacteria</taxon>
        <taxon>Pseudomonadati</taxon>
        <taxon>Campylobacterota</taxon>
        <taxon>Epsilonproteobacteria</taxon>
        <taxon>Campylobacterales</taxon>
        <taxon>Campylobacteraceae</taxon>
        <taxon>Campylobacter</taxon>
    </lineage>
</organism>
<reference evidence="26" key="1">
    <citation type="journal article" date="2014" name="Genome Announc.">
        <title>Complete Genome Sequence of Campylobacter iguaniorum Strain 1485ET, Isolated from a Bearded Dragon (Pogona vitticeps).</title>
        <authorList>
            <person name="Gilbert M.J."/>
            <person name="Miller W.G."/>
            <person name="Yee E."/>
            <person name="Kik M."/>
            <person name="Wagenaar J.A."/>
            <person name="Duim B."/>
        </authorList>
    </citation>
    <scope>NUCLEOTIDE SEQUENCE [LARGE SCALE GENOMIC DNA]</scope>
    <source>
        <strain evidence="26">1485E</strain>
    </source>
</reference>
<feature type="transmembrane region" description="Helical" evidence="24">
    <location>
        <begin position="187"/>
        <end position="205"/>
    </location>
</feature>
<evidence type="ECO:0000256" key="5">
    <source>
        <dbReference type="ARBA" id="ARBA00010185"/>
    </source>
</evidence>
<feature type="transmembrane region" description="Helical" evidence="24">
    <location>
        <begin position="12"/>
        <end position="40"/>
    </location>
</feature>
<evidence type="ECO:0000313" key="26">
    <source>
        <dbReference type="Proteomes" id="UP000028486"/>
    </source>
</evidence>
<keyword evidence="14" id="KW-0443">Lipid metabolism</keyword>
<evidence type="ECO:0000256" key="7">
    <source>
        <dbReference type="ARBA" id="ARBA00019373"/>
    </source>
</evidence>
<keyword evidence="11 24" id="KW-0812">Transmembrane</keyword>
<keyword evidence="15 24" id="KW-0472">Membrane</keyword>
<gene>
    <name evidence="25" type="primary">cdsA</name>
    <name evidence="25" type="ORF">CIG1485E_0222</name>
</gene>
<comment type="pathway">
    <text evidence="3">Phospholipid metabolism; CDP-diacylglycerol biosynthesis; CDP-diacylglycerol from sn-glycerol 3-phosphate: step 3/3.</text>
</comment>
<evidence type="ECO:0000256" key="20">
    <source>
        <dbReference type="ARBA" id="ARBA00032253"/>
    </source>
</evidence>
<evidence type="ECO:0000256" key="1">
    <source>
        <dbReference type="ARBA" id="ARBA00001698"/>
    </source>
</evidence>
<evidence type="ECO:0000256" key="21">
    <source>
        <dbReference type="ARBA" id="ARBA00032396"/>
    </source>
</evidence>
<evidence type="ECO:0000256" key="18">
    <source>
        <dbReference type="ARBA" id="ARBA00029893"/>
    </source>
</evidence>
<accession>A0A076F8R3</accession>
<comment type="pathway">
    <text evidence="4">Lipid metabolism.</text>
</comment>
<evidence type="ECO:0000313" key="25">
    <source>
        <dbReference type="EMBL" id="AII14093.1"/>
    </source>
</evidence>
<dbReference type="GO" id="GO:0016024">
    <property type="term" value="P:CDP-diacylglycerol biosynthetic process"/>
    <property type="evidence" value="ECO:0007669"/>
    <property type="project" value="TreeGrafter"/>
</dbReference>
<dbReference type="EC" id="2.7.7.41" evidence="6"/>
<dbReference type="PANTHER" id="PTHR46382">
    <property type="entry name" value="PHOSPHATIDATE CYTIDYLYLTRANSFERASE"/>
    <property type="match status" value="1"/>
</dbReference>
<dbReference type="GO" id="GO:0004605">
    <property type="term" value="F:phosphatidate cytidylyltransferase activity"/>
    <property type="evidence" value="ECO:0007669"/>
    <property type="project" value="UniProtKB-EC"/>
</dbReference>
<feature type="transmembrane region" description="Helical" evidence="24">
    <location>
        <begin position="122"/>
        <end position="141"/>
    </location>
</feature>